<keyword evidence="1" id="KW-0175">Coiled coil</keyword>
<evidence type="ECO:0000313" key="3">
    <source>
        <dbReference type="EMBL" id="GEU80551.1"/>
    </source>
</evidence>
<evidence type="ECO:0000256" key="2">
    <source>
        <dbReference type="SAM" id="MobiDB-lite"/>
    </source>
</evidence>
<evidence type="ECO:0008006" key="4">
    <source>
        <dbReference type="Google" id="ProtNLM"/>
    </source>
</evidence>
<sequence>MTSLADKAILSGVDNRPPMLEKDMYDSWKSIMELQHGRMILESVENGPILWPTVEENRVTRTKKYSELSATEAIQADCDVKATNIILQGLPQEVYVLVSTDKVVKELRERIQMLMQGTSLTKQDREYPPALVANHQMNTSPYQPHQQSYHQHQFQPQVSTFQSSQYGTPYHSSQYASQAPSSTHLSITYPTNDFQSSVNHNVYNPSSLIPQVEYTPAVHQQFDFSQPDTGLVVPVFQKGDDPIDAINHMMSFLTTVVTSRYSPTNNQLRTLSNPRQQATINNGRVTIQPIQGRQNSMTAGMSRQYTSRPSGTSGKQRDKVLLVQAQANGQVLHEEELEFLADPGIAETQSTQYVVTNNAAYQADDLDAYDSDCDEINSAKIALMENLSHYGSNNLAESETEITSDSNIISHSQYMNESQYTTVQNSSSTAQQDDLILYVIEQLKTQVINCTKINQDNKNVNEFLTAKLERYKDQVKILKEQNNVDKASESCARSLEIDNLKHILSKHLKEKESLEQKVKELKNIVFKRNQSAQTVHMLTKPQFFYDHFTRQALGFQNLCYLKRAYQLEPKLYDGSVIQKTDAIMIRNSKETLMLEDDIHSKMLQKQKDPMMFEKKVNTKPIDYAALNQLSKDFETRFVPQTELSVEQSFWS</sequence>
<accession>A0A6L2N2V9</accession>
<proteinExistence type="predicted"/>
<organism evidence="3">
    <name type="scientific">Tanacetum cinerariifolium</name>
    <name type="common">Dalmatian daisy</name>
    <name type="synonym">Chrysanthemum cinerariifolium</name>
    <dbReference type="NCBI Taxonomy" id="118510"/>
    <lineage>
        <taxon>Eukaryota</taxon>
        <taxon>Viridiplantae</taxon>
        <taxon>Streptophyta</taxon>
        <taxon>Embryophyta</taxon>
        <taxon>Tracheophyta</taxon>
        <taxon>Spermatophyta</taxon>
        <taxon>Magnoliopsida</taxon>
        <taxon>eudicotyledons</taxon>
        <taxon>Gunneridae</taxon>
        <taxon>Pentapetalae</taxon>
        <taxon>asterids</taxon>
        <taxon>campanulids</taxon>
        <taxon>Asterales</taxon>
        <taxon>Asteraceae</taxon>
        <taxon>Asteroideae</taxon>
        <taxon>Anthemideae</taxon>
        <taxon>Anthemidinae</taxon>
        <taxon>Tanacetum</taxon>
    </lineage>
</organism>
<name>A0A6L2N2V9_TANCI</name>
<dbReference type="AlphaFoldDB" id="A0A6L2N2V9"/>
<evidence type="ECO:0000256" key="1">
    <source>
        <dbReference type="SAM" id="Coils"/>
    </source>
</evidence>
<reference evidence="3" key="1">
    <citation type="journal article" date="2019" name="Sci. Rep.">
        <title>Draft genome of Tanacetum cinerariifolium, the natural source of mosquito coil.</title>
        <authorList>
            <person name="Yamashiro T."/>
            <person name="Shiraishi A."/>
            <person name="Satake H."/>
            <person name="Nakayama K."/>
        </authorList>
    </citation>
    <scope>NUCLEOTIDE SEQUENCE</scope>
</reference>
<dbReference type="EMBL" id="BKCJ010008100">
    <property type="protein sequence ID" value="GEU80551.1"/>
    <property type="molecule type" value="Genomic_DNA"/>
</dbReference>
<feature type="region of interest" description="Disordered" evidence="2">
    <location>
        <begin position="294"/>
        <end position="316"/>
    </location>
</feature>
<feature type="compositionally biased region" description="Polar residues" evidence="2">
    <location>
        <begin position="294"/>
        <end position="314"/>
    </location>
</feature>
<gene>
    <name evidence="3" type="ORF">Tci_052529</name>
</gene>
<comment type="caution">
    <text evidence="3">The sequence shown here is derived from an EMBL/GenBank/DDBJ whole genome shotgun (WGS) entry which is preliminary data.</text>
</comment>
<feature type="coiled-coil region" evidence="1">
    <location>
        <begin position="454"/>
        <end position="524"/>
    </location>
</feature>
<protein>
    <recommendedName>
        <fullName evidence="4">Integrase, catalytic region, zinc finger, CCHC-type, peptidase aspartic, catalytic</fullName>
    </recommendedName>
</protein>